<evidence type="ECO:0000313" key="1">
    <source>
        <dbReference type="EnsemblPlants" id="AET7Gv20739700.1"/>
    </source>
</evidence>
<name>A0A453RWE4_AEGTS</name>
<sequence>MSFGFQTKGYEDFKGTNLLVSIEFIGRLTNRSSSRYRVNVNDVIDSMQSKGIKFMNSLKIGSEERVGEEWKIGELIEKKDLKLLENYISYQNCEGSSSIRFMNYKVALIEDTKSLMSETEISSDKDKGATECMEKTNLDDEINHWEKKLKHIEWEYSNSMTKDWPKIRERELFIIREIARLKKLKNEKKLATSSPTISSKAIASVERREHISSNNNAIINNNKDKNIVQKDKVVSEEEQCDTNNKLLLESYEEEE</sequence>
<evidence type="ECO:0000313" key="2">
    <source>
        <dbReference type="Proteomes" id="UP000015105"/>
    </source>
</evidence>
<protein>
    <submittedName>
        <fullName evidence="1">Uncharacterized protein</fullName>
    </submittedName>
</protein>
<accession>A0A453RWE4</accession>
<reference evidence="1" key="3">
    <citation type="journal article" date="2017" name="Nature">
        <title>Genome sequence of the progenitor of the wheat D genome Aegilops tauschii.</title>
        <authorList>
            <person name="Luo M.C."/>
            <person name="Gu Y.Q."/>
            <person name="Puiu D."/>
            <person name="Wang H."/>
            <person name="Twardziok S.O."/>
            <person name="Deal K.R."/>
            <person name="Huo N."/>
            <person name="Zhu T."/>
            <person name="Wang L."/>
            <person name="Wang Y."/>
            <person name="McGuire P.E."/>
            <person name="Liu S."/>
            <person name="Long H."/>
            <person name="Ramasamy R.K."/>
            <person name="Rodriguez J.C."/>
            <person name="Van S.L."/>
            <person name="Yuan L."/>
            <person name="Wang Z."/>
            <person name="Xia Z."/>
            <person name="Xiao L."/>
            <person name="Anderson O.D."/>
            <person name="Ouyang S."/>
            <person name="Liang Y."/>
            <person name="Zimin A.V."/>
            <person name="Pertea G."/>
            <person name="Qi P."/>
            <person name="Bennetzen J.L."/>
            <person name="Dai X."/>
            <person name="Dawson M.W."/>
            <person name="Muller H.G."/>
            <person name="Kugler K."/>
            <person name="Rivarola-Duarte L."/>
            <person name="Spannagl M."/>
            <person name="Mayer K.F.X."/>
            <person name="Lu F.H."/>
            <person name="Bevan M.W."/>
            <person name="Leroy P."/>
            <person name="Li P."/>
            <person name="You F.M."/>
            <person name="Sun Q."/>
            <person name="Liu Z."/>
            <person name="Lyons E."/>
            <person name="Wicker T."/>
            <person name="Salzberg S.L."/>
            <person name="Devos K.M."/>
            <person name="Dvorak J."/>
        </authorList>
    </citation>
    <scope>NUCLEOTIDE SEQUENCE [LARGE SCALE GENOMIC DNA]</scope>
    <source>
        <strain evidence="1">cv. AL8/78</strain>
    </source>
</reference>
<dbReference type="AlphaFoldDB" id="A0A453RWE4"/>
<dbReference type="Gramene" id="AET7Gv20739700.1">
    <property type="protein sequence ID" value="AET7Gv20739700.1"/>
    <property type="gene ID" value="AET7Gv20739700"/>
</dbReference>
<reference evidence="1" key="5">
    <citation type="journal article" date="2021" name="G3 (Bethesda)">
        <title>Aegilops tauschii genome assembly Aet v5.0 features greater sequence contiguity and improved annotation.</title>
        <authorList>
            <person name="Wang L."/>
            <person name="Zhu T."/>
            <person name="Rodriguez J.C."/>
            <person name="Deal K.R."/>
            <person name="Dubcovsky J."/>
            <person name="McGuire P.E."/>
            <person name="Lux T."/>
            <person name="Spannagl M."/>
            <person name="Mayer K.F.X."/>
            <person name="Baldrich P."/>
            <person name="Meyers B.C."/>
            <person name="Huo N."/>
            <person name="Gu Y.Q."/>
            <person name="Zhou H."/>
            <person name="Devos K.M."/>
            <person name="Bennetzen J.L."/>
            <person name="Unver T."/>
            <person name="Budak H."/>
            <person name="Gulick P.J."/>
            <person name="Galiba G."/>
            <person name="Kalapos B."/>
            <person name="Nelson D.R."/>
            <person name="Li P."/>
            <person name="You F.M."/>
            <person name="Luo M.C."/>
            <person name="Dvorak J."/>
        </authorList>
    </citation>
    <scope>NUCLEOTIDE SEQUENCE [LARGE SCALE GENOMIC DNA]</scope>
    <source>
        <strain evidence="1">cv. AL8/78</strain>
    </source>
</reference>
<dbReference type="Proteomes" id="UP000015105">
    <property type="component" value="Chromosome 7D"/>
</dbReference>
<proteinExistence type="predicted"/>
<reference evidence="2" key="2">
    <citation type="journal article" date="2017" name="Nat. Plants">
        <title>The Aegilops tauschii genome reveals multiple impacts of transposons.</title>
        <authorList>
            <person name="Zhao G."/>
            <person name="Zou C."/>
            <person name="Li K."/>
            <person name="Wang K."/>
            <person name="Li T."/>
            <person name="Gao L."/>
            <person name="Zhang X."/>
            <person name="Wang H."/>
            <person name="Yang Z."/>
            <person name="Liu X."/>
            <person name="Jiang W."/>
            <person name="Mao L."/>
            <person name="Kong X."/>
            <person name="Jiao Y."/>
            <person name="Jia J."/>
        </authorList>
    </citation>
    <scope>NUCLEOTIDE SEQUENCE [LARGE SCALE GENOMIC DNA]</scope>
    <source>
        <strain evidence="2">cv. AL8/78</strain>
    </source>
</reference>
<dbReference type="EnsemblPlants" id="AET7Gv20739700.1">
    <property type="protein sequence ID" value="AET7Gv20739700.1"/>
    <property type="gene ID" value="AET7Gv20739700"/>
</dbReference>
<organism evidence="1 2">
    <name type="scientific">Aegilops tauschii subsp. strangulata</name>
    <name type="common">Goatgrass</name>
    <dbReference type="NCBI Taxonomy" id="200361"/>
    <lineage>
        <taxon>Eukaryota</taxon>
        <taxon>Viridiplantae</taxon>
        <taxon>Streptophyta</taxon>
        <taxon>Embryophyta</taxon>
        <taxon>Tracheophyta</taxon>
        <taxon>Spermatophyta</taxon>
        <taxon>Magnoliopsida</taxon>
        <taxon>Liliopsida</taxon>
        <taxon>Poales</taxon>
        <taxon>Poaceae</taxon>
        <taxon>BOP clade</taxon>
        <taxon>Pooideae</taxon>
        <taxon>Triticodae</taxon>
        <taxon>Triticeae</taxon>
        <taxon>Triticinae</taxon>
        <taxon>Aegilops</taxon>
    </lineage>
</organism>
<reference evidence="2" key="1">
    <citation type="journal article" date="2014" name="Science">
        <title>Ancient hybridizations among the ancestral genomes of bread wheat.</title>
        <authorList>
            <consortium name="International Wheat Genome Sequencing Consortium,"/>
            <person name="Marcussen T."/>
            <person name="Sandve S.R."/>
            <person name="Heier L."/>
            <person name="Spannagl M."/>
            <person name="Pfeifer M."/>
            <person name="Jakobsen K.S."/>
            <person name="Wulff B.B."/>
            <person name="Steuernagel B."/>
            <person name="Mayer K.F."/>
            <person name="Olsen O.A."/>
        </authorList>
    </citation>
    <scope>NUCLEOTIDE SEQUENCE [LARGE SCALE GENOMIC DNA]</scope>
    <source>
        <strain evidence="2">cv. AL8/78</strain>
    </source>
</reference>
<reference evidence="1" key="4">
    <citation type="submission" date="2019-03" db="UniProtKB">
        <authorList>
            <consortium name="EnsemblPlants"/>
        </authorList>
    </citation>
    <scope>IDENTIFICATION</scope>
</reference>
<keyword evidence="2" id="KW-1185">Reference proteome</keyword>